<evidence type="ECO:0000313" key="5">
    <source>
        <dbReference type="Proteomes" id="UP001303160"/>
    </source>
</evidence>
<reference evidence="4" key="1">
    <citation type="journal article" date="2023" name="Mol. Phylogenet. Evol.">
        <title>Genome-scale phylogeny and comparative genomics of the fungal order Sordariales.</title>
        <authorList>
            <person name="Hensen N."/>
            <person name="Bonometti L."/>
            <person name="Westerberg I."/>
            <person name="Brannstrom I.O."/>
            <person name="Guillou S."/>
            <person name="Cros-Aarteil S."/>
            <person name="Calhoun S."/>
            <person name="Haridas S."/>
            <person name="Kuo A."/>
            <person name="Mondo S."/>
            <person name="Pangilinan J."/>
            <person name="Riley R."/>
            <person name="LaButti K."/>
            <person name="Andreopoulos B."/>
            <person name="Lipzen A."/>
            <person name="Chen C."/>
            <person name="Yan M."/>
            <person name="Daum C."/>
            <person name="Ng V."/>
            <person name="Clum A."/>
            <person name="Steindorff A."/>
            <person name="Ohm R.A."/>
            <person name="Martin F."/>
            <person name="Silar P."/>
            <person name="Natvig D.O."/>
            <person name="Lalanne C."/>
            <person name="Gautier V."/>
            <person name="Ament-Velasquez S.L."/>
            <person name="Kruys A."/>
            <person name="Hutchinson M.I."/>
            <person name="Powell A.J."/>
            <person name="Barry K."/>
            <person name="Miller A.N."/>
            <person name="Grigoriev I.V."/>
            <person name="Debuchy R."/>
            <person name="Gladieux P."/>
            <person name="Hiltunen Thoren M."/>
            <person name="Johannesson H."/>
        </authorList>
    </citation>
    <scope>NUCLEOTIDE SEQUENCE</scope>
    <source>
        <strain evidence="4">CBS 315.58</strain>
    </source>
</reference>
<dbReference type="InterPro" id="IPR013320">
    <property type="entry name" value="ConA-like_dom_sf"/>
</dbReference>
<organism evidence="4 5">
    <name type="scientific">Triangularia verruculosa</name>
    <dbReference type="NCBI Taxonomy" id="2587418"/>
    <lineage>
        <taxon>Eukaryota</taxon>
        <taxon>Fungi</taxon>
        <taxon>Dikarya</taxon>
        <taxon>Ascomycota</taxon>
        <taxon>Pezizomycotina</taxon>
        <taxon>Sordariomycetes</taxon>
        <taxon>Sordariomycetidae</taxon>
        <taxon>Sordariales</taxon>
        <taxon>Podosporaceae</taxon>
        <taxon>Triangularia</taxon>
    </lineage>
</organism>
<keyword evidence="5" id="KW-1185">Reference proteome</keyword>
<dbReference type="SUPFAM" id="SSF49899">
    <property type="entry name" value="Concanavalin A-like lectins/glucanases"/>
    <property type="match status" value="1"/>
</dbReference>
<evidence type="ECO:0000256" key="1">
    <source>
        <dbReference type="PIRSR" id="PIRSR600250-50"/>
    </source>
</evidence>
<proteinExistence type="predicted"/>
<evidence type="ECO:0000256" key="2">
    <source>
        <dbReference type="SAM" id="MobiDB-lite"/>
    </source>
</evidence>
<dbReference type="InterPro" id="IPR000250">
    <property type="entry name" value="Peptidase_G1"/>
</dbReference>
<dbReference type="CDD" id="cd13426">
    <property type="entry name" value="Peptidase_G1"/>
    <property type="match status" value="1"/>
</dbReference>
<dbReference type="GO" id="GO:0006508">
    <property type="term" value="P:proteolysis"/>
    <property type="evidence" value="ECO:0007669"/>
    <property type="project" value="InterPro"/>
</dbReference>
<feature type="chain" id="PRO_5042998643" evidence="3">
    <location>
        <begin position="24"/>
        <end position="292"/>
    </location>
</feature>
<dbReference type="InterPro" id="IPR038656">
    <property type="entry name" value="Peptidase_G1_sf"/>
</dbReference>
<sequence length="292" mass="32023">MRHSVFSLLLGAISLITPAVVSGLEFTVSLEQDGKTVDASKLQFVKIPSLRHRRRGHRNATTTTTTRQHENAKRGNNNISYSDNWCGASSRSDDADPIRNVFGYFTVPDLKLRPTGGAPQFAAAWIGIDGAKCNQTLLQAGVTTVVNSNGGQSASAWWEWYPGAAYSIANLPVKPGDWVSVNITAHNATSGRIIVTNAQRGYSMTLNLTSGPKLCRWDVEWILEDFYEAESNKQVPFASFQDLWFLDTEATTVRGKNIGINGAAMVHLMDPKGKVLCQAEKYDDANFVITSH</sequence>
<dbReference type="PANTHER" id="PTHR37536">
    <property type="entry name" value="PUTATIVE (AFU_ORTHOLOGUE AFUA_3G02970)-RELATED"/>
    <property type="match status" value="1"/>
</dbReference>
<feature type="active site" description="Proton acceptor" evidence="1">
    <location>
        <position position="224"/>
    </location>
</feature>
<dbReference type="PANTHER" id="PTHR37536:SF1">
    <property type="entry name" value="ASPERGILLOPEPSIN, PUTAITVE (AFU_ORTHOLOGUE AFUA_7G01200)"/>
    <property type="match status" value="1"/>
</dbReference>
<evidence type="ECO:0000256" key="3">
    <source>
        <dbReference type="SAM" id="SignalP"/>
    </source>
</evidence>
<dbReference type="AlphaFoldDB" id="A0AAN6XGY8"/>
<feature type="region of interest" description="Disordered" evidence="2">
    <location>
        <begin position="53"/>
        <end position="76"/>
    </location>
</feature>
<reference evidence="4" key="2">
    <citation type="submission" date="2023-05" db="EMBL/GenBank/DDBJ databases">
        <authorList>
            <consortium name="Lawrence Berkeley National Laboratory"/>
            <person name="Steindorff A."/>
            <person name="Hensen N."/>
            <person name="Bonometti L."/>
            <person name="Westerberg I."/>
            <person name="Brannstrom I.O."/>
            <person name="Guillou S."/>
            <person name="Cros-Aarteil S."/>
            <person name="Calhoun S."/>
            <person name="Haridas S."/>
            <person name="Kuo A."/>
            <person name="Mondo S."/>
            <person name="Pangilinan J."/>
            <person name="Riley R."/>
            <person name="Labutti K."/>
            <person name="Andreopoulos B."/>
            <person name="Lipzen A."/>
            <person name="Chen C."/>
            <person name="Yanf M."/>
            <person name="Daum C."/>
            <person name="Ng V."/>
            <person name="Clum A."/>
            <person name="Ohm R."/>
            <person name="Martin F."/>
            <person name="Silar P."/>
            <person name="Natvig D."/>
            <person name="Lalanne C."/>
            <person name="Gautier V."/>
            <person name="Ament-Velasquez S.L."/>
            <person name="Kruys A."/>
            <person name="Hutchinson M.I."/>
            <person name="Powell A.J."/>
            <person name="Barry K."/>
            <person name="Miller A.N."/>
            <person name="Grigoriev I.V."/>
            <person name="Debuchy R."/>
            <person name="Gladieux P."/>
            <person name="Thoren M.H."/>
            <person name="Johannesson H."/>
        </authorList>
    </citation>
    <scope>NUCLEOTIDE SEQUENCE</scope>
    <source>
        <strain evidence="4">CBS 315.58</strain>
    </source>
</reference>
<gene>
    <name evidence="4" type="ORF">QBC40DRAFT_76522</name>
</gene>
<dbReference type="Gene3D" id="2.60.120.700">
    <property type="entry name" value="Peptidase G1"/>
    <property type="match status" value="1"/>
</dbReference>
<protein>
    <submittedName>
        <fullName evidence="4">Concanavalin A-like lectin/glucanase domain-containing protein</fullName>
    </submittedName>
</protein>
<accession>A0AAN6XGY8</accession>
<dbReference type="EMBL" id="MU863924">
    <property type="protein sequence ID" value="KAK4200081.1"/>
    <property type="molecule type" value="Genomic_DNA"/>
</dbReference>
<comment type="caution">
    <text evidence="4">The sequence shown here is derived from an EMBL/GenBank/DDBJ whole genome shotgun (WGS) entry which is preliminary data.</text>
</comment>
<feature type="signal peptide" evidence="3">
    <location>
        <begin position="1"/>
        <end position="23"/>
    </location>
</feature>
<dbReference type="Proteomes" id="UP001303160">
    <property type="component" value="Unassembled WGS sequence"/>
</dbReference>
<keyword evidence="3" id="KW-0732">Signal</keyword>
<name>A0AAN6XGY8_9PEZI</name>
<dbReference type="Pfam" id="PF01828">
    <property type="entry name" value="Peptidase_A4"/>
    <property type="match status" value="1"/>
</dbReference>
<dbReference type="GO" id="GO:0070007">
    <property type="term" value="F:glutamic-type endopeptidase activity"/>
    <property type="evidence" value="ECO:0007669"/>
    <property type="project" value="InterPro"/>
</dbReference>
<evidence type="ECO:0000313" key="4">
    <source>
        <dbReference type="EMBL" id="KAK4200081.1"/>
    </source>
</evidence>
<dbReference type="PRINTS" id="PR00977">
    <property type="entry name" value="SCYTLDPTASE"/>
</dbReference>